<organism evidence="1 2">
    <name type="scientific">Anopheles arabiensis</name>
    <name type="common">Mosquito</name>
    <dbReference type="NCBI Taxonomy" id="7173"/>
    <lineage>
        <taxon>Eukaryota</taxon>
        <taxon>Metazoa</taxon>
        <taxon>Ecdysozoa</taxon>
        <taxon>Arthropoda</taxon>
        <taxon>Hexapoda</taxon>
        <taxon>Insecta</taxon>
        <taxon>Pterygota</taxon>
        <taxon>Neoptera</taxon>
        <taxon>Endopterygota</taxon>
        <taxon>Diptera</taxon>
        <taxon>Nematocera</taxon>
        <taxon>Culicoidea</taxon>
        <taxon>Culicidae</taxon>
        <taxon>Anophelinae</taxon>
        <taxon>Anopheles</taxon>
    </lineage>
</organism>
<protein>
    <submittedName>
        <fullName evidence="1">Uncharacterized protein</fullName>
    </submittedName>
</protein>
<sequence length="16" mass="1967">MCRVFSLCNSYQCEQR</sequence>
<dbReference type="AlphaFoldDB" id="A0A182IFL7"/>
<name>A0A182IFL7_ANOAR</name>
<dbReference type="Proteomes" id="UP000075840">
    <property type="component" value="Unassembled WGS sequence"/>
</dbReference>
<accession>A0A182IFL7</accession>
<proteinExistence type="predicted"/>
<reference evidence="1" key="1">
    <citation type="submission" date="2022-08" db="UniProtKB">
        <authorList>
            <consortium name="EnsemblMetazoa"/>
        </authorList>
    </citation>
    <scope>IDENTIFICATION</scope>
    <source>
        <strain evidence="1">Dongola</strain>
    </source>
</reference>
<evidence type="ECO:0000313" key="2">
    <source>
        <dbReference type="Proteomes" id="UP000075840"/>
    </source>
</evidence>
<dbReference type="VEuPathDB" id="VectorBase:AARA014282"/>
<dbReference type="EnsemblMetazoa" id="AARA014282-RA">
    <property type="protein sequence ID" value="AARA014282-PA"/>
    <property type="gene ID" value="AARA014282"/>
</dbReference>
<keyword evidence="2" id="KW-1185">Reference proteome</keyword>
<dbReference type="EMBL" id="APCN01002922">
    <property type="status" value="NOT_ANNOTATED_CDS"/>
    <property type="molecule type" value="Genomic_DNA"/>
</dbReference>
<evidence type="ECO:0000313" key="1">
    <source>
        <dbReference type="EnsemblMetazoa" id="AARA014282-PA"/>
    </source>
</evidence>